<dbReference type="KEGG" id="bun:Bun01g_38780"/>
<gene>
    <name evidence="1" type="ORF">Bun01g_38780</name>
</gene>
<accession>A0A4Y1VM53</accession>
<keyword evidence="1" id="KW-0614">Plasmid</keyword>
<reference evidence="1 2" key="1">
    <citation type="submission" date="2019-06" db="EMBL/GenBank/DDBJ databases">
        <title>Complete genome sequence of Bacteroides uniformis NBRC 113350.</title>
        <authorList>
            <person name="Miura T."/>
            <person name="Furukawa M."/>
            <person name="Shimamura M."/>
            <person name="Ohyama Y."/>
            <person name="Yamazoe A."/>
            <person name="Kawasaki H."/>
        </authorList>
    </citation>
    <scope>NUCLEOTIDE SEQUENCE [LARGE SCALE GENOMIC DNA]</scope>
    <source>
        <strain evidence="1 2">NBRC 113350</strain>
        <plasmid evidence="2">pbun1 dna</plasmid>
    </source>
</reference>
<dbReference type="EMBL" id="AP019725">
    <property type="protein sequence ID" value="BBK89508.1"/>
    <property type="molecule type" value="Genomic_DNA"/>
</dbReference>
<dbReference type="Proteomes" id="UP000320533">
    <property type="component" value="Plasmid pBUN1"/>
</dbReference>
<protein>
    <submittedName>
        <fullName evidence="1">Uncharacterized protein</fullName>
    </submittedName>
</protein>
<evidence type="ECO:0000313" key="1">
    <source>
        <dbReference type="EMBL" id="BBK89508.1"/>
    </source>
</evidence>
<dbReference type="AlphaFoldDB" id="A0A4Y1VM53"/>
<geneLocation type="plasmid" evidence="2">
    <name>pbun1 dna</name>
</geneLocation>
<sequence length="446" mass="53392">MLLKYLLIFVANIKIMVQVKQENIPISSEEEALLKRNKQAPGFTTSIVRSRSQLLIERYIQFLNTDLQEYIRNQRILKLDIPPEVLREWYPTPNWKKDIDKMIRDFMKIKGEPDADGNFDYMSLFSRARLDDTGLHLNVDPEILQIYIITNGTSYTSLDYNLTTFFKSSYTYEMYWEMLKHDDPRDNYKFFLTPTEINKKFDIKYNVTNILDKILIPTQTEIKKLFDAGLSPRFFTYQERRELVGKCKKIAGWEFTVHNDSRTKRQDIEAQESFMKIDNFLRKHLEKYRINILNQIRLMDSDKIIHLWLRLYKYENTETSHINKKTNYLCFIFRRYGINPNSSKIDQSKIKDAPLFQKEEKDTAAGIRYWAECITHIKESSASTQIKDLFSQLNFYDYRETDTECILTFKTSYNVYNTIETYFIDDFQRVLLKYFPANLKVCYNVK</sequence>
<proteinExistence type="predicted"/>
<name>A0A4Y1VM53_BACUN</name>
<evidence type="ECO:0000313" key="2">
    <source>
        <dbReference type="Proteomes" id="UP000320533"/>
    </source>
</evidence>
<organism evidence="1 2">
    <name type="scientific">Bacteroides uniformis</name>
    <dbReference type="NCBI Taxonomy" id="820"/>
    <lineage>
        <taxon>Bacteria</taxon>
        <taxon>Pseudomonadati</taxon>
        <taxon>Bacteroidota</taxon>
        <taxon>Bacteroidia</taxon>
        <taxon>Bacteroidales</taxon>
        <taxon>Bacteroidaceae</taxon>
        <taxon>Bacteroides</taxon>
    </lineage>
</organism>